<organism evidence="2 3">
    <name type="scientific">Sclerotinia nivalis</name>
    <dbReference type="NCBI Taxonomy" id="352851"/>
    <lineage>
        <taxon>Eukaryota</taxon>
        <taxon>Fungi</taxon>
        <taxon>Dikarya</taxon>
        <taxon>Ascomycota</taxon>
        <taxon>Pezizomycotina</taxon>
        <taxon>Leotiomycetes</taxon>
        <taxon>Helotiales</taxon>
        <taxon>Sclerotiniaceae</taxon>
        <taxon>Sclerotinia</taxon>
    </lineage>
</organism>
<dbReference type="AlphaFoldDB" id="A0A9X0DD22"/>
<sequence length="162" mass="17935">MAPSMLLSQEKKEKAVTDGRVERKITNVTTKDTITEPKTDKVTEELVEPMQGLELEKSVGLPKAPKAASKESKDQDTNKVNDDVLSNLHGHFQKIEVAKTHPAKTNLANPDIRNAAVENVKPVKKNTDAEEDLAYEMIKTHFRSIGSKGEKKGASNKWGFLL</sequence>
<feature type="compositionally biased region" description="Basic and acidic residues" evidence="1">
    <location>
        <begin position="33"/>
        <end position="44"/>
    </location>
</feature>
<feature type="region of interest" description="Disordered" evidence="1">
    <location>
        <begin position="1"/>
        <end position="20"/>
    </location>
</feature>
<dbReference type="Proteomes" id="UP001152300">
    <property type="component" value="Unassembled WGS sequence"/>
</dbReference>
<gene>
    <name evidence="2" type="ORF">OCU04_012546</name>
</gene>
<accession>A0A9X0DD22</accession>
<feature type="compositionally biased region" description="Basic and acidic residues" evidence="1">
    <location>
        <begin position="68"/>
        <end position="82"/>
    </location>
</feature>
<feature type="region of interest" description="Disordered" evidence="1">
    <location>
        <begin position="27"/>
        <end position="83"/>
    </location>
</feature>
<reference evidence="2" key="1">
    <citation type="submission" date="2022-11" db="EMBL/GenBank/DDBJ databases">
        <title>Genome Resource of Sclerotinia nivalis Strain SnTB1, a Plant Pathogen Isolated from American Ginseng.</title>
        <authorList>
            <person name="Fan S."/>
        </authorList>
    </citation>
    <scope>NUCLEOTIDE SEQUENCE</scope>
    <source>
        <strain evidence="2">SnTB1</strain>
    </source>
</reference>
<name>A0A9X0DD22_9HELO</name>
<protein>
    <submittedName>
        <fullName evidence="2">Uncharacterized protein</fullName>
    </submittedName>
</protein>
<proteinExistence type="predicted"/>
<keyword evidence="3" id="KW-1185">Reference proteome</keyword>
<comment type="caution">
    <text evidence="2">The sequence shown here is derived from an EMBL/GenBank/DDBJ whole genome shotgun (WGS) entry which is preliminary data.</text>
</comment>
<evidence type="ECO:0000313" key="2">
    <source>
        <dbReference type="EMBL" id="KAJ8058354.1"/>
    </source>
</evidence>
<evidence type="ECO:0000313" key="3">
    <source>
        <dbReference type="Proteomes" id="UP001152300"/>
    </source>
</evidence>
<dbReference type="EMBL" id="JAPEIS010000016">
    <property type="protein sequence ID" value="KAJ8058354.1"/>
    <property type="molecule type" value="Genomic_DNA"/>
</dbReference>
<evidence type="ECO:0000256" key="1">
    <source>
        <dbReference type="SAM" id="MobiDB-lite"/>
    </source>
</evidence>
<dbReference type="OrthoDB" id="3524705at2759"/>
<feature type="compositionally biased region" description="Basic and acidic residues" evidence="1">
    <location>
        <begin position="9"/>
        <end position="20"/>
    </location>
</feature>